<evidence type="ECO:0000313" key="6">
    <source>
        <dbReference type="Proteomes" id="UP001152797"/>
    </source>
</evidence>
<comment type="caution">
    <text evidence="3">The sequence shown here is derived from an EMBL/GenBank/DDBJ whole genome shotgun (WGS) entry which is preliminary data.</text>
</comment>
<feature type="compositionally biased region" description="Polar residues" evidence="2">
    <location>
        <begin position="276"/>
        <end position="287"/>
    </location>
</feature>
<keyword evidence="1" id="KW-0175">Coiled coil</keyword>
<feature type="coiled-coil region" evidence="1">
    <location>
        <begin position="509"/>
        <end position="585"/>
    </location>
</feature>
<feature type="region of interest" description="Disordered" evidence="2">
    <location>
        <begin position="268"/>
        <end position="287"/>
    </location>
</feature>
<proteinExistence type="predicted"/>
<feature type="compositionally biased region" description="Polar residues" evidence="2">
    <location>
        <begin position="719"/>
        <end position="733"/>
    </location>
</feature>
<organism evidence="3">
    <name type="scientific">Cladocopium goreaui</name>
    <dbReference type="NCBI Taxonomy" id="2562237"/>
    <lineage>
        <taxon>Eukaryota</taxon>
        <taxon>Sar</taxon>
        <taxon>Alveolata</taxon>
        <taxon>Dinophyceae</taxon>
        <taxon>Suessiales</taxon>
        <taxon>Symbiodiniaceae</taxon>
        <taxon>Cladocopium</taxon>
    </lineage>
</organism>
<protein>
    <submittedName>
        <fullName evidence="5">D-aminoacyl-tRNA deacylase</fullName>
    </submittedName>
</protein>
<evidence type="ECO:0000313" key="5">
    <source>
        <dbReference type="EMBL" id="CAL4779300.1"/>
    </source>
</evidence>
<reference evidence="4" key="2">
    <citation type="submission" date="2024-04" db="EMBL/GenBank/DDBJ databases">
        <authorList>
            <person name="Chen Y."/>
            <person name="Shah S."/>
            <person name="Dougan E. K."/>
            <person name="Thang M."/>
            <person name="Chan C."/>
        </authorList>
    </citation>
    <scope>NUCLEOTIDE SEQUENCE [LARGE SCALE GENOMIC DNA]</scope>
</reference>
<evidence type="ECO:0000256" key="1">
    <source>
        <dbReference type="SAM" id="Coils"/>
    </source>
</evidence>
<feature type="region of interest" description="Disordered" evidence="2">
    <location>
        <begin position="710"/>
        <end position="739"/>
    </location>
</feature>
<dbReference type="OrthoDB" id="428006at2759"/>
<gene>
    <name evidence="3" type="ORF">C1SCF055_LOCUS18847</name>
</gene>
<evidence type="ECO:0000313" key="4">
    <source>
        <dbReference type="EMBL" id="CAL1145363.1"/>
    </source>
</evidence>
<dbReference type="EMBL" id="CAMXCT020001657">
    <property type="protein sequence ID" value="CAL1145363.1"/>
    <property type="molecule type" value="Genomic_DNA"/>
</dbReference>
<reference evidence="3" key="1">
    <citation type="submission" date="2022-10" db="EMBL/GenBank/DDBJ databases">
        <authorList>
            <person name="Chen Y."/>
            <person name="Dougan E. K."/>
            <person name="Chan C."/>
            <person name="Rhodes N."/>
            <person name="Thang M."/>
        </authorList>
    </citation>
    <scope>NUCLEOTIDE SEQUENCE</scope>
</reference>
<keyword evidence="6" id="KW-1185">Reference proteome</keyword>
<name>A0A9P1CJU0_9DINO</name>
<sequence length="793" mass="88303">MLLGFRDASWASARAAFEDPERFKEKLRSFNASKISRLQYQKLRRSLQATKGLEQSRNKCGSLEEWCCAVADVLSSRYSEAALAEAAAKRLAASNSGVSGTSAAPSKPEQLEAWLQMPPAMKTLVLWAVMALVVVVPVEGLAAPMQKVIGALEKMQATSEEEMQEEKIQFTKFDQFCSATLDAKKKAIQQTTVTLESITSEISRLDSEAEKMATEIAQHEAAIRNSQTQQSNATELRKAEEENFNATHLDLQESIVAIQKALQQLKKEKKEDYDRPQSTSSFVQSNRGLGGLERSEAVAKALALAGAFRNKPVPPKADAYEFQSGSIIEVLEDLKDQFKKQIAEVESVETKKKNSHELLLSSLDSEIKVNKKATEKKSGFKDSALGRKAEAEAKKSDVMADLEADEKYRNDLSVECKVKGDDFAERQRVRSDEIQAMKKAIDILRNPSFLQSSQTPMSPFAKASSLALLRSANRSPPIAEAMKFLQKRAEELHSQSLQNLLVRLQQVPNVAVENIVKMLKEKLEKLQTEDVDDSKQKVWCKDELSENGEARETKGDEVENLKAEIEQLQSSLVQRSEENEELADDMTKMDRSIQEATAMRNEEKASNLKSLKEATEGKEALSAAMDVLQSFYQSLALVQQSAVKQRLRQEGREIKPEFSAGGYSGQSGQNSIIALLQKVAADFAKEASGLKAAEDAAASEFKQFLSNTKSDRKKKEITQQHNTMSMTSETASLEQRKKDLASTEKQLDAALGYYKELKTKCLNSNTRFADARKKREEEIKSLQNAYKILSVNL</sequence>
<accession>A0A9P1CJU0</accession>
<dbReference type="EMBL" id="CAMXCT010001657">
    <property type="protein sequence ID" value="CAI3991988.1"/>
    <property type="molecule type" value="Genomic_DNA"/>
</dbReference>
<evidence type="ECO:0000313" key="3">
    <source>
        <dbReference type="EMBL" id="CAI3991988.1"/>
    </source>
</evidence>
<dbReference type="Proteomes" id="UP001152797">
    <property type="component" value="Unassembled WGS sequence"/>
</dbReference>
<dbReference type="AlphaFoldDB" id="A0A9P1CJU0"/>
<dbReference type="EMBL" id="CAMXCT030001657">
    <property type="protein sequence ID" value="CAL4779300.1"/>
    <property type="molecule type" value="Genomic_DNA"/>
</dbReference>
<evidence type="ECO:0000256" key="2">
    <source>
        <dbReference type="SAM" id="MobiDB-lite"/>
    </source>
</evidence>